<gene>
    <name evidence="3" type="ORF">PAC_19649</name>
</gene>
<dbReference type="PANTHER" id="PTHR24148">
    <property type="entry name" value="ANKYRIN REPEAT DOMAIN-CONTAINING PROTEIN 39 HOMOLOG-RELATED"/>
    <property type="match status" value="1"/>
</dbReference>
<sequence length="726" mass="82883">MSGSEDIYSTLNADEIRLLVLHPGANSSPIRCSFEYVSLSQKPQYEAVSYMWGIGQASHTILLTGKPYQVRDNLHDALFQLRNSKSQRVLWIDALCINQHDNRERNHQVAQMGLIYRQASGVCIWLGRANNVEARETVRFITRNSTSTPTSQLQFSPQWQKLSSMCGMSYWKRLWIIQEVALAAKLDIYWGDSVLSWDSFTNILRGPQTWEFPMKLNQQRQITKTAAVVEGADLFSLCLKYRDAECADQRDKIFGLLSLADKCCREAIEVNYSMSPHQLCGKVMAHYIKSHLVLSSSLDTFVSDLFLMRKVVGEGSMDEMDHEADQSQKYNTRLDHDGLGNSWDSAGWKRGSWSLLNRRPGSGTHDLNVRGYPRSRVKQVISCSKILATGVDLHELRLEKLSETNKSTHKMLECYAHYAMNFVAGVTEDDRGRLLVIPQTSPSDYERLSKMKTAMDNMLEKIHKSEIRIPSSASLLHLVWEIVQLIRNPLYKDCVLFLDDEGMAGLAPLSTQVNDIFVRFKNSESIDSYLSAIVREVDRSHMIIGRARHLTSARKYHEVPIEFGIDITSLQILTKPTPFDTHFHYISDLWQDRERHQSDFEALLSMTKPKFISSESESDTPRVDVPTLESESESPKRKSLGPVVRKKLARLIDKASTLKSSIRQRDNLEPPRILLDNPFLDEMNERSFLDHRAIPGDAQPDVGWPTRPVRARDTTWDAPGLISRNF</sequence>
<dbReference type="PANTHER" id="PTHR24148:SF77">
    <property type="entry name" value="HETEROKARYON INCOMPATIBILITY DOMAIN-CONTAINING PROTEIN"/>
    <property type="match status" value="1"/>
</dbReference>
<organism evidence="3 4">
    <name type="scientific">Phialocephala subalpina</name>
    <dbReference type="NCBI Taxonomy" id="576137"/>
    <lineage>
        <taxon>Eukaryota</taxon>
        <taxon>Fungi</taxon>
        <taxon>Dikarya</taxon>
        <taxon>Ascomycota</taxon>
        <taxon>Pezizomycotina</taxon>
        <taxon>Leotiomycetes</taxon>
        <taxon>Helotiales</taxon>
        <taxon>Mollisiaceae</taxon>
        <taxon>Phialocephala</taxon>
        <taxon>Phialocephala fortinii species complex</taxon>
    </lineage>
</organism>
<protein>
    <recommendedName>
        <fullName evidence="2">Heterokaryon incompatibility domain-containing protein</fullName>
    </recommendedName>
</protein>
<dbReference type="InterPro" id="IPR052895">
    <property type="entry name" value="HetReg/Transcr_Mod"/>
</dbReference>
<name>A0A1L7XXM8_9HELO</name>
<evidence type="ECO:0000256" key="1">
    <source>
        <dbReference type="SAM" id="MobiDB-lite"/>
    </source>
</evidence>
<feature type="domain" description="Heterokaryon incompatibility" evidence="2">
    <location>
        <begin position="45"/>
        <end position="179"/>
    </location>
</feature>
<evidence type="ECO:0000313" key="4">
    <source>
        <dbReference type="Proteomes" id="UP000184330"/>
    </source>
</evidence>
<keyword evidence="4" id="KW-1185">Reference proteome</keyword>
<dbReference type="Proteomes" id="UP000184330">
    <property type="component" value="Unassembled WGS sequence"/>
</dbReference>
<dbReference type="AlphaFoldDB" id="A0A1L7XXM8"/>
<dbReference type="OrthoDB" id="3474371at2759"/>
<dbReference type="Pfam" id="PF06985">
    <property type="entry name" value="HET"/>
    <property type="match status" value="1"/>
</dbReference>
<evidence type="ECO:0000313" key="3">
    <source>
        <dbReference type="EMBL" id="CZR69749.1"/>
    </source>
</evidence>
<accession>A0A1L7XXM8</accession>
<feature type="region of interest" description="Disordered" evidence="1">
    <location>
        <begin position="612"/>
        <end position="640"/>
    </location>
</feature>
<evidence type="ECO:0000259" key="2">
    <source>
        <dbReference type="Pfam" id="PF06985"/>
    </source>
</evidence>
<reference evidence="3 4" key="1">
    <citation type="submission" date="2016-03" db="EMBL/GenBank/DDBJ databases">
        <authorList>
            <person name="Ploux O."/>
        </authorList>
    </citation>
    <scope>NUCLEOTIDE SEQUENCE [LARGE SCALE GENOMIC DNA]</scope>
    <source>
        <strain evidence="3 4">UAMH 11012</strain>
    </source>
</reference>
<dbReference type="InterPro" id="IPR010730">
    <property type="entry name" value="HET"/>
</dbReference>
<dbReference type="EMBL" id="FJOG01000079">
    <property type="protein sequence ID" value="CZR69749.1"/>
    <property type="molecule type" value="Genomic_DNA"/>
</dbReference>
<proteinExistence type="predicted"/>